<dbReference type="InterPro" id="IPR020806">
    <property type="entry name" value="PKS_PP-bd"/>
</dbReference>
<dbReference type="SMART" id="SM00823">
    <property type="entry name" value="PKS_PP"/>
    <property type="match status" value="1"/>
</dbReference>
<dbReference type="InterPro" id="IPR014031">
    <property type="entry name" value="Ketoacyl_synth_C"/>
</dbReference>
<dbReference type="UniPathway" id="UPA00094"/>
<accession>A0A1C0TK27</accession>
<dbReference type="Gene3D" id="3.90.1150.10">
    <property type="entry name" value="Aspartate Aminotransferase, domain 1"/>
    <property type="match status" value="1"/>
</dbReference>
<dbReference type="Pfam" id="PF14765">
    <property type="entry name" value="PS-DH"/>
    <property type="match status" value="1"/>
</dbReference>
<dbReference type="SUPFAM" id="SSF53383">
    <property type="entry name" value="PLP-dependent transferases"/>
    <property type="match status" value="1"/>
</dbReference>
<feature type="region of interest" description="C-terminal hotdog fold" evidence="8">
    <location>
        <begin position="1782"/>
        <end position="1929"/>
    </location>
</feature>
<keyword evidence="5" id="KW-0597">Phosphoprotein</keyword>
<dbReference type="PANTHER" id="PTHR43775">
    <property type="entry name" value="FATTY ACID SYNTHASE"/>
    <property type="match status" value="1"/>
</dbReference>
<dbReference type="PROSITE" id="PS00606">
    <property type="entry name" value="KS3_1"/>
    <property type="match status" value="1"/>
</dbReference>
<evidence type="ECO:0000256" key="9">
    <source>
        <dbReference type="SAM" id="MobiDB-lite"/>
    </source>
</evidence>
<evidence type="ECO:0000256" key="4">
    <source>
        <dbReference type="ARBA" id="ARBA00022450"/>
    </source>
</evidence>
<evidence type="ECO:0000256" key="3">
    <source>
        <dbReference type="ARBA" id="ARBA00011881"/>
    </source>
</evidence>
<evidence type="ECO:0000259" key="11">
    <source>
        <dbReference type="PROSITE" id="PS52019"/>
    </source>
</evidence>
<dbReference type="Gene3D" id="1.10.1200.10">
    <property type="entry name" value="ACP-like"/>
    <property type="match status" value="1"/>
</dbReference>
<dbReference type="PROSITE" id="PS52004">
    <property type="entry name" value="KS3_2"/>
    <property type="match status" value="1"/>
</dbReference>
<dbReference type="Gene3D" id="3.40.47.10">
    <property type="match status" value="1"/>
</dbReference>
<comment type="cofactor">
    <cofactor evidence="1">
        <name>pyridoxal 5'-phosphate</name>
        <dbReference type="ChEBI" id="CHEBI:597326"/>
    </cofactor>
</comment>
<evidence type="ECO:0000256" key="8">
    <source>
        <dbReference type="PROSITE-ProRule" id="PRU01363"/>
    </source>
</evidence>
<keyword evidence="4" id="KW-0596">Phosphopantetheine</keyword>
<dbReference type="InterPro" id="IPR015421">
    <property type="entry name" value="PyrdxlP-dep_Trfase_major"/>
</dbReference>
<dbReference type="SUPFAM" id="SSF53901">
    <property type="entry name" value="Thiolase-like"/>
    <property type="match status" value="1"/>
</dbReference>
<dbReference type="Pfam" id="PF02801">
    <property type="entry name" value="Ketoacyl-synt_C"/>
    <property type="match status" value="1"/>
</dbReference>
<dbReference type="Proteomes" id="UP000093366">
    <property type="component" value="Unassembled WGS sequence"/>
</dbReference>
<evidence type="ECO:0000259" key="10">
    <source>
        <dbReference type="PROSITE" id="PS52004"/>
    </source>
</evidence>
<dbReference type="OrthoDB" id="9778690at2"/>
<gene>
    <name evidence="12" type="ORF">A7985_22790</name>
</gene>
<dbReference type="SMART" id="SM00826">
    <property type="entry name" value="PKS_DH"/>
    <property type="match status" value="1"/>
</dbReference>
<dbReference type="EMBL" id="MAUJ01000012">
    <property type="protein sequence ID" value="OCQ18845.1"/>
    <property type="molecule type" value="Genomic_DNA"/>
</dbReference>
<evidence type="ECO:0000313" key="13">
    <source>
        <dbReference type="Proteomes" id="UP000093366"/>
    </source>
</evidence>
<dbReference type="Pfam" id="PF21089">
    <property type="entry name" value="PKS_DH_N"/>
    <property type="match status" value="1"/>
</dbReference>
<feature type="region of interest" description="Disordered" evidence="9">
    <location>
        <begin position="989"/>
        <end position="1020"/>
    </location>
</feature>
<dbReference type="GO" id="GO:0031177">
    <property type="term" value="F:phosphopantetheine binding"/>
    <property type="evidence" value="ECO:0007669"/>
    <property type="project" value="InterPro"/>
</dbReference>
<sequence>MFIESILSQQKYSRYNRMCIENNKSSNASDLFSSAESYVVSIVSKAVEGKDITFNSETSFGDFGVDSFHVLKIVKRLEEDFGRLPKTLLFEFINIKELTSYLLDSHKDTFLSLLGSTSTATPDDLAHSDSERADANAPVANIEAQAPTSPQTRSEEEVEVKVDTSPILIDDLNQIDDAAIATVIAQLNAAYKNEGTISRGTSKIAPTLFLGSCQRGYFNLGKKGELVLAYSYTGAVDGFDDVLLELTNYCKRHALKLNIMSDDSIHQTGDIQFTSTPFGAVQRVLNLQNFSLGGGKMRRLRYLVSKYEKVGEAKTVEYISGSDPDTDAQIGVVIDRWCELKTKVNPLVEKAKSDIVAGKLDASHRLFITYLDGAISNVILITAIQVPGNGYLMDLEFYAADMPLGGLEYAISQIIEQLITEGCELFSLGATLGPKLSPSENMDPDLDGMLDILRAQDIFDDQGNLQFKNKFRPENKTIFLSRPADYQAADDVIDVILMIAEPGQPEVFPVITATDEVPLTVEDVSATVTVATAADETPSSATPIINTPVRAEPISEQQTQELIKACQQLGSRGKALVEAGFNVANVAAKSVEHDLKTDSWAKSSYPFIEQHVSGLHKHIQKANNVHKQLATVFPFEHIICTKSGASAEAILCKAWPQKGVVLQNILFPTFIYSLLDNGFTPVELPHADIYDLNRASEHKAHIDITRLLRELDAQAQPVSFVGIEISNNASGGNAVSLGHLAELKKHLAARNIPLVMDATRIMENALNAPDGDASASIWQRARSICAHADVVTASLAKDFGINRGGILATNDPQLFKRFQDEADKSIDRMGLIDKKLVSLALADQEAASERLHTRQKQLATLRNTLTQAGIPLVQSSNAHCVLIDVKKLDSYAALAYPVESFLASLYLNAGIQAAGHNVGMQRDTALNNLVRVALPLGLSDHELNTIAHKMVDALSSPRHIVDINRVDADNGAFLSMGASYTPVRLLNAGGDDASSEAPSRDAEAVTTSADVASQNTASHTPNKEVVVSVSNAPQARDSEVGDIAIIGMAGRYPGADNLDQLWQNLVDSKDCITDIPQDRLDKRTASHKASYRGGFINNVDKFDSLFFNISPREAEMLDPQERLMLETAWEALEDGGYYPELLQNADGQNGKVGVFVGGVWSMYQILGVEQKMAGNPVTPNSFMWSLANRISYWMNLTGPSLTIDTACSSSLTAMYYACQSINKGDCQSAIVGGVNLDIHQHKYDINHNGGALSEDGVCRSFGANANGYVAGEGVNALYLKPLKQAIADKDNIHGVIRGIGVNHGGRTNGYTVPSPKSQANLISDVLAEAQINAATIGYVEAHGTGTELGDPIEITGLTRAFSADNVPAQSCAIGSIKTNIGHLEAAAGIAGVTKALLQMKHKTLVPSLHSAQLNEHIDFASSPFEVQQILAPWQPASLEGVEQPLRASISSFGAGGANAHLVIEAYNPVDTEAKSNDATLRLFPLSARTAQQLTQQAQRLLHFLEQDTPPPRLADIAFTLQMGRKAFDHRLAILASSQQQLIERLLCFIDTQAHSDVIVANTKDSKRVSGLLSTQENAEIIDMIASKGDPRKIATLWAEGFVDDLQFIKTDSPQRRVSLPLYPFADKRHWIEAHEAPLGTLDSIHPNIDSNESTFNAQVFTKSFTAKDFCIYDHLVSNIPTLPGVAYLDMARVTAEQALNRPVHKVYNVIWVSPLTVDGQNTTEAKVELIPKGNSVNFEIYGEADDQTRKVYCQGKIAYRGSASEEIPEEYIDIDAVKSRSALVAKGAESYPQFHELGLQLGPSFQVLQDVYKNDDEILGELQIPACRRDDFNRFILHPSLMDGSLQAGMAASLGAQSGTMYVPYSIGEVEVYHPLTERCFSYIQKVNEPHSKLSKANVTIVDETGRVLVKIKESIGVPLVDVHEKPSETASSVAETNEFEPLYYAYDWSEAELDCTAEIRITLFRPWHLLIRIRRNGSLKQTQALRMCVLSKGTKTPNWQQIGLL</sequence>
<dbReference type="GO" id="GO:0004315">
    <property type="term" value="F:3-oxoacyl-[acyl-carrier-protein] synthase activity"/>
    <property type="evidence" value="ECO:0007669"/>
    <property type="project" value="InterPro"/>
</dbReference>
<evidence type="ECO:0000256" key="6">
    <source>
        <dbReference type="ARBA" id="ARBA00022679"/>
    </source>
</evidence>
<comment type="pathway">
    <text evidence="2">Lipid metabolism; fatty acid biosynthesis.</text>
</comment>
<dbReference type="InterPro" id="IPR042104">
    <property type="entry name" value="PKS_dehydratase_sf"/>
</dbReference>
<comment type="caution">
    <text evidence="12">The sequence shown here is derived from an EMBL/GenBank/DDBJ whole genome shotgun (WGS) entry which is preliminary data.</text>
</comment>
<dbReference type="InterPro" id="IPR020841">
    <property type="entry name" value="PKS_Beta-ketoAc_synthase_dom"/>
</dbReference>
<evidence type="ECO:0000256" key="5">
    <source>
        <dbReference type="ARBA" id="ARBA00022553"/>
    </source>
</evidence>
<feature type="region of interest" description="N-terminal hotdog fold" evidence="8">
    <location>
        <begin position="1645"/>
        <end position="1764"/>
    </location>
</feature>
<dbReference type="InterPro" id="IPR049552">
    <property type="entry name" value="PKS_DH_N"/>
</dbReference>
<dbReference type="InterPro" id="IPR036736">
    <property type="entry name" value="ACP-like_sf"/>
</dbReference>
<evidence type="ECO:0000256" key="2">
    <source>
        <dbReference type="ARBA" id="ARBA00005194"/>
    </source>
</evidence>
<evidence type="ECO:0000313" key="12">
    <source>
        <dbReference type="EMBL" id="OCQ18845.1"/>
    </source>
</evidence>
<dbReference type="InterPro" id="IPR015424">
    <property type="entry name" value="PyrdxlP-dep_Trfase"/>
</dbReference>
<keyword evidence="6" id="KW-0808">Transferase</keyword>
<organism evidence="12 13">
    <name type="scientific">Pseudoalteromonas luteoviolacea</name>
    <dbReference type="NCBI Taxonomy" id="43657"/>
    <lineage>
        <taxon>Bacteria</taxon>
        <taxon>Pseudomonadati</taxon>
        <taxon>Pseudomonadota</taxon>
        <taxon>Gammaproteobacteria</taxon>
        <taxon>Alteromonadales</taxon>
        <taxon>Pseudoalteromonadaceae</taxon>
        <taxon>Pseudoalteromonas</taxon>
    </lineage>
</organism>
<feature type="compositionally biased region" description="Polar residues" evidence="9">
    <location>
        <begin position="1005"/>
        <end position="1020"/>
    </location>
</feature>
<dbReference type="PROSITE" id="PS52019">
    <property type="entry name" value="PKS_MFAS_DH"/>
    <property type="match status" value="1"/>
</dbReference>
<dbReference type="SUPFAM" id="SSF47336">
    <property type="entry name" value="ACP-like"/>
    <property type="match status" value="1"/>
</dbReference>
<dbReference type="Pfam" id="PF09924">
    <property type="entry name" value="LPG_synthase_C"/>
    <property type="match status" value="1"/>
</dbReference>
<dbReference type="InterPro" id="IPR016039">
    <property type="entry name" value="Thiolase-like"/>
</dbReference>
<dbReference type="InterPro" id="IPR018201">
    <property type="entry name" value="Ketoacyl_synth_AS"/>
</dbReference>
<dbReference type="Gene3D" id="3.10.129.110">
    <property type="entry name" value="Polyketide synthase dehydratase"/>
    <property type="match status" value="1"/>
</dbReference>
<dbReference type="Gene3D" id="3.40.640.10">
    <property type="entry name" value="Type I PLP-dependent aspartate aminotransferase-like (Major domain)"/>
    <property type="match status" value="1"/>
</dbReference>
<dbReference type="InterPro" id="IPR020807">
    <property type="entry name" value="PKS_DH"/>
</dbReference>
<dbReference type="InterPro" id="IPR001597">
    <property type="entry name" value="ArAA_b-elim_lyase/Thr_aldolase"/>
</dbReference>
<dbReference type="InterPro" id="IPR049551">
    <property type="entry name" value="PKS_DH_C"/>
</dbReference>
<dbReference type="InterPro" id="IPR049900">
    <property type="entry name" value="PKS_mFAS_DH"/>
</dbReference>
<feature type="domain" description="Ketosynthase family 3 (KS3)" evidence="10">
    <location>
        <begin position="1040"/>
        <end position="1465"/>
    </location>
</feature>
<dbReference type="GO" id="GO:0006633">
    <property type="term" value="P:fatty acid biosynthetic process"/>
    <property type="evidence" value="ECO:0007669"/>
    <property type="project" value="UniProtKB-UniPathway"/>
</dbReference>
<dbReference type="InterPro" id="IPR024320">
    <property type="entry name" value="LPG_synthase_C"/>
</dbReference>
<dbReference type="GO" id="GO:0016829">
    <property type="term" value="F:lyase activity"/>
    <property type="evidence" value="ECO:0007669"/>
    <property type="project" value="InterPro"/>
</dbReference>
<protein>
    <submittedName>
        <fullName evidence="12">Uncharacterized protein</fullName>
    </submittedName>
</protein>
<dbReference type="PANTHER" id="PTHR43775:SF37">
    <property type="entry name" value="SI:DKEY-61P9.11"/>
    <property type="match status" value="1"/>
</dbReference>
<evidence type="ECO:0000256" key="1">
    <source>
        <dbReference type="ARBA" id="ARBA00001933"/>
    </source>
</evidence>
<feature type="domain" description="PKS/mFAS DH" evidence="11">
    <location>
        <begin position="1645"/>
        <end position="1929"/>
    </location>
</feature>
<dbReference type="Pfam" id="PF22621">
    <property type="entry name" value="CurL-like_PKS_C"/>
    <property type="match status" value="1"/>
</dbReference>
<feature type="active site" description="Proton acceptor; for dehydratase activity" evidence="8">
    <location>
        <position position="1674"/>
    </location>
</feature>
<dbReference type="Pfam" id="PF00109">
    <property type="entry name" value="ketoacyl-synt"/>
    <property type="match status" value="1"/>
</dbReference>
<proteinExistence type="predicted"/>
<comment type="subunit">
    <text evidence="3">Homotetramer.</text>
</comment>
<keyword evidence="7" id="KW-0663">Pyridoxal phosphate</keyword>
<feature type="active site" description="Proton donor; for dehydratase activity" evidence="8">
    <location>
        <position position="1843"/>
    </location>
</feature>
<evidence type="ECO:0000256" key="7">
    <source>
        <dbReference type="ARBA" id="ARBA00022898"/>
    </source>
</evidence>
<reference evidence="13" key="1">
    <citation type="submission" date="2016-07" db="EMBL/GenBank/DDBJ databases">
        <authorList>
            <person name="Florea S."/>
            <person name="Webb J.S."/>
            <person name="Jaromczyk J."/>
            <person name="Schardl C.L."/>
        </authorList>
    </citation>
    <scope>NUCLEOTIDE SEQUENCE [LARGE SCALE GENOMIC DNA]</scope>
    <source>
        <strain evidence="13">IPB1</strain>
    </source>
</reference>
<dbReference type="CDD" id="cd00833">
    <property type="entry name" value="PKS"/>
    <property type="match status" value="1"/>
</dbReference>
<dbReference type="GO" id="GO:0004312">
    <property type="term" value="F:fatty acid synthase activity"/>
    <property type="evidence" value="ECO:0007669"/>
    <property type="project" value="TreeGrafter"/>
</dbReference>
<name>A0A1C0TK27_9GAMM</name>
<dbReference type="InterPro" id="IPR050091">
    <property type="entry name" value="PKS_NRPS_Biosynth_Enz"/>
</dbReference>
<dbReference type="SMART" id="SM00825">
    <property type="entry name" value="PKS_KS"/>
    <property type="match status" value="1"/>
</dbReference>
<dbReference type="InterPro" id="IPR009081">
    <property type="entry name" value="PP-bd_ACP"/>
</dbReference>
<dbReference type="InterPro" id="IPR014030">
    <property type="entry name" value="Ketoacyl_synth_N"/>
</dbReference>
<dbReference type="Pfam" id="PF01212">
    <property type="entry name" value="Beta_elim_lyase"/>
    <property type="match status" value="1"/>
</dbReference>
<dbReference type="Pfam" id="PF00550">
    <property type="entry name" value="PP-binding"/>
    <property type="match status" value="1"/>
</dbReference>
<dbReference type="InterPro" id="IPR015422">
    <property type="entry name" value="PyrdxlP-dep_Trfase_small"/>
</dbReference>
<dbReference type="GO" id="GO:0006520">
    <property type="term" value="P:amino acid metabolic process"/>
    <property type="evidence" value="ECO:0007669"/>
    <property type="project" value="InterPro"/>
</dbReference>
<dbReference type="Gene3D" id="1.10.1240.100">
    <property type="match status" value="1"/>
</dbReference>